<evidence type="ECO:0000313" key="1">
    <source>
        <dbReference type="EMBL" id="CEK56499.1"/>
    </source>
</evidence>
<protein>
    <submittedName>
        <fullName evidence="1">Uncharacterized protein</fullName>
    </submittedName>
</protein>
<dbReference type="AlphaFoldDB" id="A0A0B6YK23"/>
<gene>
    <name evidence="1" type="primary">ORF27787</name>
</gene>
<name>A0A0B6YK23_9EUPU</name>
<organism evidence="1">
    <name type="scientific">Arion vulgaris</name>
    <dbReference type="NCBI Taxonomy" id="1028688"/>
    <lineage>
        <taxon>Eukaryota</taxon>
        <taxon>Metazoa</taxon>
        <taxon>Spiralia</taxon>
        <taxon>Lophotrochozoa</taxon>
        <taxon>Mollusca</taxon>
        <taxon>Gastropoda</taxon>
        <taxon>Heterobranchia</taxon>
        <taxon>Euthyneura</taxon>
        <taxon>Panpulmonata</taxon>
        <taxon>Eupulmonata</taxon>
        <taxon>Stylommatophora</taxon>
        <taxon>Helicina</taxon>
        <taxon>Arionoidea</taxon>
        <taxon>Arionidae</taxon>
        <taxon>Arion</taxon>
    </lineage>
</organism>
<sequence length="56" mass="6493">LVLMLPRARSHYTKTLIFISSWHLNYHPAKLLTTKTPPACNFPPTNKRSTHFMTVI</sequence>
<reference evidence="1" key="1">
    <citation type="submission" date="2014-12" db="EMBL/GenBank/DDBJ databases">
        <title>Insight into the proteome of Arion vulgaris.</title>
        <authorList>
            <person name="Aradska J."/>
            <person name="Bulat T."/>
            <person name="Smidak R."/>
            <person name="Sarate P."/>
            <person name="Gangsoo J."/>
            <person name="Sialana F."/>
            <person name="Bilban M."/>
            <person name="Lubec G."/>
        </authorList>
    </citation>
    <scope>NUCLEOTIDE SEQUENCE</scope>
    <source>
        <tissue evidence="1">Skin</tissue>
    </source>
</reference>
<dbReference type="EMBL" id="HACG01009634">
    <property type="protein sequence ID" value="CEK56499.1"/>
    <property type="molecule type" value="Transcribed_RNA"/>
</dbReference>
<proteinExistence type="predicted"/>
<accession>A0A0B6YK23</accession>
<feature type="non-terminal residue" evidence="1">
    <location>
        <position position="1"/>
    </location>
</feature>